<dbReference type="SUPFAM" id="SSF52540">
    <property type="entry name" value="P-loop containing nucleoside triphosphate hydrolases"/>
    <property type="match status" value="1"/>
</dbReference>
<dbReference type="NCBIfam" id="TIGR03744">
    <property type="entry name" value="traC_PFL_4706"/>
    <property type="match status" value="1"/>
</dbReference>
<proteinExistence type="predicted"/>
<reference evidence="1 2" key="1">
    <citation type="submission" date="2019-10" db="EMBL/GenBank/DDBJ databases">
        <title>Evaluation of single-gene subtyping targets for Pseudomonas.</title>
        <authorList>
            <person name="Reichler S.J."/>
            <person name="Orsi R.H."/>
            <person name="Wiedmann M."/>
            <person name="Martin N.H."/>
            <person name="Murphy S.I."/>
        </authorList>
    </citation>
    <scope>NUCLEOTIDE SEQUENCE [LARGE SCALE GENOMIC DNA]</scope>
    <source>
        <strain evidence="1 2">FSL R10-1876</strain>
    </source>
</reference>
<comment type="caution">
    <text evidence="1">The sequence shown here is derived from an EMBL/GenBank/DDBJ whole genome shotgun (WGS) entry which is preliminary data.</text>
</comment>
<sequence length="441" mass="48689">MFAQHIANLAPVWGRATGTGKSATLCSLISQLIAMYRPRLFIVEAGNSFGLIGDLAKRLGLTVNRVKLSPGSGVSLAPFADAIRLVQSSDPIKVLAPDDVESSDAHTSSQDEQRDILGELEIAARLMITGGEPKEEEHLTRADRSAIRHSILAAAKTCAHAGRSVLTQDIRDALKAAAQVEDSPETRRNRMQEMAESMDVFCMSADGDIFNREGTPWPEADITIVDLATYAREGYNAQLSIAYISLLNTINNLAERDQYKGRPIVKLTDEGHIITKNPLLSPYVVKITKMWRMLGAWFWLATQNVDDLPPAAAPMLNMIEWWICLNMPPDEMEKISKFRELSPAQKALMLSARKESGKYTEGVLLSKSMEVLFRAVPPSLYLALAMTEPEEKKDRYDVMQSLGLNELDAAIHIAARIDRLRGIEPHSITFPAPTTALEPPV</sequence>
<dbReference type="InterPro" id="IPR027417">
    <property type="entry name" value="P-loop_NTPase"/>
</dbReference>
<dbReference type="Gene3D" id="3.40.50.300">
    <property type="entry name" value="P-loop containing nucleotide triphosphate hydrolases"/>
    <property type="match status" value="1"/>
</dbReference>
<accession>A0A6A7ZF09</accession>
<gene>
    <name evidence="1" type="ORF">GHO28_25515</name>
</gene>
<evidence type="ECO:0000313" key="2">
    <source>
        <dbReference type="Proteomes" id="UP000466863"/>
    </source>
</evidence>
<evidence type="ECO:0000313" key="1">
    <source>
        <dbReference type="EMBL" id="MQU45835.1"/>
    </source>
</evidence>
<organism evidence="1 2">
    <name type="scientific">Pseudomonas helleri</name>
    <dbReference type="NCBI Taxonomy" id="1608996"/>
    <lineage>
        <taxon>Bacteria</taxon>
        <taxon>Pseudomonadati</taxon>
        <taxon>Pseudomonadota</taxon>
        <taxon>Gammaproteobacteria</taxon>
        <taxon>Pseudomonadales</taxon>
        <taxon>Pseudomonadaceae</taxon>
        <taxon>Pseudomonas</taxon>
    </lineage>
</organism>
<dbReference type="AlphaFoldDB" id="A0A6A7ZF09"/>
<dbReference type="EMBL" id="WIVV01000206">
    <property type="protein sequence ID" value="MQU45835.1"/>
    <property type="molecule type" value="Genomic_DNA"/>
</dbReference>
<dbReference type="Proteomes" id="UP000466863">
    <property type="component" value="Unassembled WGS sequence"/>
</dbReference>
<name>A0A6A7ZF09_9PSED</name>
<dbReference type="InterPro" id="IPR022303">
    <property type="entry name" value="Conjug_Trfer_ATPase"/>
</dbReference>
<protein>
    <submittedName>
        <fullName evidence="1">Conjugative transfer ATPase</fullName>
    </submittedName>
</protein>